<dbReference type="InterPro" id="IPR039426">
    <property type="entry name" value="TonB-dep_rcpt-like"/>
</dbReference>
<evidence type="ECO:0000256" key="12">
    <source>
        <dbReference type="SAM" id="SignalP"/>
    </source>
</evidence>
<keyword evidence="6" id="KW-0408">Iron</keyword>
<keyword evidence="7 11" id="KW-0798">TonB box</keyword>
<dbReference type="Proteomes" id="UP000598271">
    <property type="component" value="Unassembled WGS sequence"/>
</dbReference>
<dbReference type="InterPro" id="IPR023996">
    <property type="entry name" value="TonB-dep_OMP_SusC/RagA"/>
</dbReference>
<dbReference type="Gene3D" id="2.170.130.10">
    <property type="entry name" value="TonB-dependent receptor, plug domain"/>
    <property type="match status" value="1"/>
</dbReference>
<evidence type="ECO:0000256" key="1">
    <source>
        <dbReference type="ARBA" id="ARBA00004571"/>
    </source>
</evidence>
<evidence type="ECO:0000256" key="10">
    <source>
        <dbReference type="PROSITE-ProRule" id="PRU01360"/>
    </source>
</evidence>
<keyword evidence="2 10" id="KW-0813">Transport</keyword>
<dbReference type="InterPro" id="IPR037066">
    <property type="entry name" value="Plug_dom_sf"/>
</dbReference>
<keyword evidence="5 10" id="KW-0812">Transmembrane</keyword>
<organism evidence="14 15">
    <name type="scientific">Persicitalea jodogahamensis</name>
    <dbReference type="NCBI Taxonomy" id="402147"/>
    <lineage>
        <taxon>Bacteria</taxon>
        <taxon>Pseudomonadati</taxon>
        <taxon>Bacteroidota</taxon>
        <taxon>Cytophagia</taxon>
        <taxon>Cytophagales</taxon>
        <taxon>Spirosomataceae</taxon>
        <taxon>Persicitalea</taxon>
    </lineage>
</organism>
<dbReference type="EMBL" id="BMXF01000001">
    <property type="protein sequence ID" value="GHB63811.1"/>
    <property type="molecule type" value="Genomic_DNA"/>
</dbReference>
<evidence type="ECO:0000256" key="5">
    <source>
        <dbReference type="ARBA" id="ARBA00022692"/>
    </source>
</evidence>
<dbReference type="InterPro" id="IPR023997">
    <property type="entry name" value="TonB-dep_OMP_SusC/RagA_CS"/>
</dbReference>
<accession>A0A8J3D2T8</accession>
<dbReference type="InterPro" id="IPR036942">
    <property type="entry name" value="Beta-barrel_TonB_sf"/>
</dbReference>
<name>A0A8J3D2T8_9BACT</name>
<dbReference type="SUPFAM" id="SSF49464">
    <property type="entry name" value="Carboxypeptidase regulatory domain-like"/>
    <property type="match status" value="1"/>
</dbReference>
<keyword evidence="3 10" id="KW-1134">Transmembrane beta strand</keyword>
<dbReference type="Gene3D" id="3.55.50.30">
    <property type="match status" value="1"/>
</dbReference>
<dbReference type="GO" id="GO:0009279">
    <property type="term" value="C:cell outer membrane"/>
    <property type="evidence" value="ECO:0007669"/>
    <property type="project" value="UniProtKB-SubCell"/>
</dbReference>
<gene>
    <name evidence="14" type="ORF">GCM10007390_17050</name>
</gene>
<evidence type="ECO:0000256" key="6">
    <source>
        <dbReference type="ARBA" id="ARBA00023004"/>
    </source>
</evidence>
<dbReference type="NCBIfam" id="TIGR04056">
    <property type="entry name" value="OMP_RagA_SusC"/>
    <property type="match status" value="1"/>
</dbReference>
<keyword evidence="4" id="KW-0410">Iron transport</keyword>
<dbReference type="GO" id="GO:0006826">
    <property type="term" value="P:iron ion transport"/>
    <property type="evidence" value="ECO:0007669"/>
    <property type="project" value="UniProtKB-KW"/>
</dbReference>
<keyword evidence="8 10" id="KW-0472">Membrane</keyword>
<proteinExistence type="inferred from homology"/>
<dbReference type="SMART" id="SM00965">
    <property type="entry name" value="STN"/>
    <property type="match status" value="1"/>
</dbReference>
<dbReference type="InterPro" id="IPR008969">
    <property type="entry name" value="CarboxyPept-like_regulatory"/>
</dbReference>
<keyword evidence="4" id="KW-0406">Ion transport</keyword>
<keyword evidence="9 10" id="KW-0998">Cell outer membrane</keyword>
<dbReference type="Gene3D" id="2.60.40.1120">
    <property type="entry name" value="Carboxypeptidase-like, regulatory domain"/>
    <property type="match status" value="1"/>
</dbReference>
<feature type="signal peptide" evidence="12">
    <location>
        <begin position="1"/>
        <end position="20"/>
    </location>
</feature>
<evidence type="ECO:0000256" key="4">
    <source>
        <dbReference type="ARBA" id="ARBA00022496"/>
    </source>
</evidence>
<evidence type="ECO:0000313" key="14">
    <source>
        <dbReference type="EMBL" id="GHB63811.1"/>
    </source>
</evidence>
<keyword evidence="12" id="KW-0732">Signal</keyword>
<dbReference type="Pfam" id="PF07660">
    <property type="entry name" value="STN"/>
    <property type="match status" value="1"/>
</dbReference>
<dbReference type="PROSITE" id="PS52016">
    <property type="entry name" value="TONB_DEPENDENT_REC_3"/>
    <property type="match status" value="1"/>
</dbReference>
<evidence type="ECO:0000313" key="15">
    <source>
        <dbReference type="Proteomes" id="UP000598271"/>
    </source>
</evidence>
<comment type="caution">
    <text evidence="14">The sequence shown here is derived from an EMBL/GenBank/DDBJ whole genome shotgun (WGS) entry which is preliminary data.</text>
</comment>
<evidence type="ECO:0000256" key="11">
    <source>
        <dbReference type="RuleBase" id="RU003357"/>
    </source>
</evidence>
<dbReference type="Pfam" id="PF00593">
    <property type="entry name" value="TonB_dep_Rec_b-barrel"/>
    <property type="match status" value="1"/>
</dbReference>
<evidence type="ECO:0000256" key="2">
    <source>
        <dbReference type="ARBA" id="ARBA00022448"/>
    </source>
</evidence>
<dbReference type="Gene3D" id="2.40.170.20">
    <property type="entry name" value="TonB-dependent receptor, beta-barrel domain"/>
    <property type="match status" value="1"/>
</dbReference>
<dbReference type="Pfam" id="PF13715">
    <property type="entry name" value="CarbopepD_reg_2"/>
    <property type="match status" value="1"/>
</dbReference>
<dbReference type="InterPro" id="IPR011662">
    <property type="entry name" value="Secretin/TonB_short_N"/>
</dbReference>
<evidence type="ECO:0000256" key="8">
    <source>
        <dbReference type="ARBA" id="ARBA00023136"/>
    </source>
</evidence>
<dbReference type="InterPro" id="IPR000531">
    <property type="entry name" value="Beta-barrel_TonB"/>
</dbReference>
<feature type="domain" description="Secretin/TonB short N-terminal" evidence="13">
    <location>
        <begin position="47"/>
        <end position="98"/>
    </location>
</feature>
<dbReference type="NCBIfam" id="TIGR04057">
    <property type="entry name" value="SusC_RagA_signa"/>
    <property type="match status" value="1"/>
</dbReference>
<reference evidence="14 15" key="1">
    <citation type="journal article" date="2014" name="Int. J. Syst. Evol. Microbiol.">
        <title>Complete genome sequence of Corynebacterium casei LMG S-19264T (=DSM 44701T), isolated from a smear-ripened cheese.</title>
        <authorList>
            <consortium name="US DOE Joint Genome Institute (JGI-PGF)"/>
            <person name="Walter F."/>
            <person name="Albersmeier A."/>
            <person name="Kalinowski J."/>
            <person name="Ruckert C."/>
        </authorList>
    </citation>
    <scope>NUCLEOTIDE SEQUENCE [LARGE SCALE GENOMIC DNA]</scope>
    <source>
        <strain evidence="14 15">KCTC 12866</strain>
    </source>
</reference>
<dbReference type="AlphaFoldDB" id="A0A8J3D2T8"/>
<evidence type="ECO:0000256" key="3">
    <source>
        <dbReference type="ARBA" id="ARBA00022452"/>
    </source>
</evidence>
<evidence type="ECO:0000259" key="13">
    <source>
        <dbReference type="SMART" id="SM00965"/>
    </source>
</evidence>
<comment type="similarity">
    <text evidence="10 11">Belongs to the TonB-dependent receptor family.</text>
</comment>
<sequence>MMKLSALLLTIACMQVSASAISQKMSLSVKNAPLEQVLKIIKKRSGYQFIYNNELLENAKPVTVNISDGSIRQVLEQCFENQPLSFELLEKTIVVKPKVPETSTGEQAIEPEALVVRGKVTDERGGALPGVSILIKGTQQGMLTDASGNFSIEVPDENAVLVFSFVGFITQEVPVANKSVLNVSMKVDEKALEEVVVVGYGTRAKSDLTGAISQITAEEITKQNTLSPQLAMQGKMAGVFVSNPGSDPTARPSIRIRGVSTLGFNDPLYVIDGIPLTEGGAASSSSREQDLRGPVNVFSLINPNDIESISVLKDASASAIYGVRASNGVVLITTKRGSSGRATVNVSANYGVQNNSKRYKMASVQEYVDWSMEAKNANPAFNPDQYFSLYDASSPNYLGNSQDYTDEWVNSAILKNAKVQDFNVSISGGNKVSTYAAGVGSSMQENVFNSNKFTRHSLFFNSDHQLTKWLKVGESYRFIYTKTDSHPGGELTTAFGAPWQPLYDADNLYGFASPGRSIDDKFYSYGYGTATRSNFLGLAELEINNRSMLRNLGTVYAEVTLLPGLKLKTNFSFDYYNNNRDSYSDVDRGIFEVVRAMPYPATTGNTYGRRLNDNINLVKELSATYSNSFGKHSFDVILNGMDQKVQWNLTQMTVSNQSPITDFDQRRIEEGWDNNSKSVFYERNRSGLQGYMGRLSYNFDRKIYLDATVRRDGTSKFGPGYKWGTFPSFAAAWRISSEKFMDFKWMNDLKIRAGWGKLGNQETRDYAFLSQVNMNPKAAFGTGANGNGTIYAASTLGDFPIEDMSWETVTTSNIGFDALFFNSKLAVTLEYYNRLTDGILQTISIPKVIGVLSSPVVNLAQVTNKGIEFQVGYSDVAGPVSYNVSSNFTTVNNSVKKLYGGQPVTNGNTRIEEGYSMNYLYGYKTQGLFQTTQQVAEHLATVTDAGYDAQKSPGDVIFSDLNGAPLETDPEGSYISYSPDGKIDGYDRTYLGKSIPGYYYGINAGLKFKNWDTNLSFRGTGDVQKVNTLGKQTISGFGSHFQSAYRDRWTPANTSSTIPRAAQSDPSGNNRIADRHIEDAGFLRFQNFQIGYSFQSSFLESKGMKQLRCYLYGNNVFVISGYNDLDPEDITTPTTFGFGVNLSF</sequence>
<evidence type="ECO:0000256" key="9">
    <source>
        <dbReference type="ARBA" id="ARBA00023237"/>
    </source>
</evidence>
<evidence type="ECO:0000256" key="7">
    <source>
        <dbReference type="ARBA" id="ARBA00023077"/>
    </source>
</evidence>
<keyword evidence="15" id="KW-1185">Reference proteome</keyword>
<protein>
    <submittedName>
        <fullName evidence="14">SusC/RagA family TonB-linked outer membrane protein</fullName>
    </submittedName>
</protein>
<dbReference type="Pfam" id="PF07715">
    <property type="entry name" value="Plug"/>
    <property type="match status" value="1"/>
</dbReference>
<comment type="subcellular location">
    <subcellularLocation>
        <location evidence="1 10">Cell outer membrane</location>
        <topology evidence="1 10">Multi-pass membrane protein</topology>
    </subcellularLocation>
</comment>
<dbReference type="SUPFAM" id="SSF56935">
    <property type="entry name" value="Porins"/>
    <property type="match status" value="1"/>
</dbReference>
<feature type="chain" id="PRO_5035288531" evidence="12">
    <location>
        <begin position="21"/>
        <end position="1144"/>
    </location>
</feature>
<dbReference type="InterPro" id="IPR012910">
    <property type="entry name" value="Plug_dom"/>
</dbReference>